<comment type="caution">
    <text evidence="2">The sequence shown here is derived from an EMBL/GenBank/DDBJ whole genome shotgun (WGS) entry which is preliminary data.</text>
</comment>
<dbReference type="Proteomes" id="UP000224634">
    <property type="component" value="Unassembled WGS sequence"/>
</dbReference>
<organism evidence="2 3">
    <name type="scientific">Polytolypa hystricis (strain UAMH7299)</name>
    <dbReference type="NCBI Taxonomy" id="1447883"/>
    <lineage>
        <taxon>Eukaryota</taxon>
        <taxon>Fungi</taxon>
        <taxon>Dikarya</taxon>
        <taxon>Ascomycota</taxon>
        <taxon>Pezizomycotina</taxon>
        <taxon>Eurotiomycetes</taxon>
        <taxon>Eurotiomycetidae</taxon>
        <taxon>Onygenales</taxon>
        <taxon>Onygenales incertae sedis</taxon>
        <taxon>Polytolypa</taxon>
    </lineage>
</organism>
<evidence type="ECO:0000313" key="3">
    <source>
        <dbReference type="Proteomes" id="UP000224634"/>
    </source>
</evidence>
<dbReference type="EMBL" id="PDNA01000142">
    <property type="protein sequence ID" value="PGH10760.1"/>
    <property type="molecule type" value="Genomic_DNA"/>
</dbReference>
<evidence type="ECO:0000313" key="2">
    <source>
        <dbReference type="EMBL" id="PGH10760.1"/>
    </source>
</evidence>
<feature type="chain" id="PRO_5012021713" evidence="1">
    <location>
        <begin position="18"/>
        <end position="199"/>
    </location>
</feature>
<proteinExistence type="predicted"/>
<reference evidence="2 3" key="1">
    <citation type="submission" date="2017-10" db="EMBL/GenBank/DDBJ databases">
        <title>Comparative genomics in systemic dimorphic fungi from Ajellomycetaceae.</title>
        <authorList>
            <person name="Munoz J.F."/>
            <person name="Mcewen J.G."/>
            <person name="Clay O.K."/>
            <person name="Cuomo C.A."/>
        </authorList>
    </citation>
    <scope>NUCLEOTIDE SEQUENCE [LARGE SCALE GENOMIC DNA]</scope>
    <source>
        <strain evidence="2 3">UAMH7299</strain>
    </source>
</reference>
<feature type="signal peptide" evidence="1">
    <location>
        <begin position="1"/>
        <end position="17"/>
    </location>
</feature>
<protein>
    <submittedName>
        <fullName evidence="2">Uncharacterized protein</fullName>
    </submittedName>
</protein>
<evidence type="ECO:0000256" key="1">
    <source>
        <dbReference type="SAM" id="SignalP"/>
    </source>
</evidence>
<gene>
    <name evidence="2" type="ORF">AJ80_07410</name>
</gene>
<keyword evidence="1" id="KW-0732">Signal</keyword>
<dbReference type="AlphaFoldDB" id="A0A2B7XPA0"/>
<keyword evidence="3" id="KW-1185">Reference proteome</keyword>
<name>A0A2B7XPA0_POLH7</name>
<sequence length="199" mass="20043">MKFTISATLLLAGLALARPLAQSPDFEDLDLDVDVDVALKRDVPVVGDLIQGLGVNGVPGLDAAGGQKLPVVGRAPIDVDVDTETDLESSDLDVNVLKRDVPIVGEVSDIGGVPVGGVPDVGELSDLGEVPVVGKLPLARSVDGASTAADGELKVDNSGLDAAGKVDAAGQKLPVRSVGDVDVELVVAASGLDARSGVR</sequence>
<accession>A0A2B7XPA0</accession>